<keyword evidence="1" id="KW-1017">Isopeptide bond</keyword>
<feature type="domain" description="Ubiquitin-like" evidence="3">
    <location>
        <begin position="508"/>
        <end position="558"/>
    </location>
</feature>
<evidence type="ECO:0000256" key="1">
    <source>
        <dbReference type="ARBA" id="ARBA00022499"/>
    </source>
</evidence>
<dbReference type="Gene3D" id="3.10.20.90">
    <property type="entry name" value="Phosphatidylinositol 3-kinase Catalytic Subunit, Chain A, domain 1"/>
    <property type="match status" value="7"/>
</dbReference>
<dbReference type="AlphaFoldDB" id="A0AAQ3WH59"/>
<dbReference type="InterPro" id="IPR000626">
    <property type="entry name" value="Ubiquitin-like_dom"/>
</dbReference>
<evidence type="ECO:0000313" key="5">
    <source>
        <dbReference type="Proteomes" id="UP001341281"/>
    </source>
</evidence>
<feature type="domain" description="Ubiquitin-like" evidence="3">
    <location>
        <begin position="216"/>
        <end position="282"/>
    </location>
</feature>
<organism evidence="4 5">
    <name type="scientific">Paspalum notatum var. saurae</name>
    <dbReference type="NCBI Taxonomy" id="547442"/>
    <lineage>
        <taxon>Eukaryota</taxon>
        <taxon>Viridiplantae</taxon>
        <taxon>Streptophyta</taxon>
        <taxon>Embryophyta</taxon>
        <taxon>Tracheophyta</taxon>
        <taxon>Spermatophyta</taxon>
        <taxon>Magnoliopsida</taxon>
        <taxon>Liliopsida</taxon>
        <taxon>Poales</taxon>
        <taxon>Poaceae</taxon>
        <taxon>PACMAD clade</taxon>
        <taxon>Panicoideae</taxon>
        <taxon>Andropogonodae</taxon>
        <taxon>Paspaleae</taxon>
        <taxon>Paspalinae</taxon>
        <taxon>Paspalum</taxon>
    </lineage>
</organism>
<dbReference type="SMART" id="SM00213">
    <property type="entry name" value="UBQ"/>
    <property type="match status" value="7"/>
</dbReference>
<dbReference type="GO" id="GO:0003729">
    <property type="term" value="F:mRNA binding"/>
    <property type="evidence" value="ECO:0007669"/>
    <property type="project" value="UniProtKB-ARBA"/>
</dbReference>
<dbReference type="SUPFAM" id="SSF54236">
    <property type="entry name" value="Ubiquitin-like"/>
    <property type="match status" value="7"/>
</dbReference>
<feature type="domain" description="Ubiquitin-like" evidence="3">
    <location>
        <begin position="355"/>
        <end position="424"/>
    </location>
</feature>
<dbReference type="PANTHER" id="PTHR10666">
    <property type="entry name" value="UBIQUITIN"/>
    <property type="match status" value="1"/>
</dbReference>
<feature type="region of interest" description="Disordered" evidence="2">
    <location>
        <begin position="1"/>
        <end position="31"/>
    </location>
</feature>
<sequence>MELQRGPLLAPRGRPPESTSQCPADGHGSQARLPRTVCRSLACLIGAAGHWSRLPSLGRELLKASLAAHAAGEVAHADAGDVLPRPAGLVAWNHCRTHCLDFPRVSNASSSPKNSWRTTAPWRSTTFRWTLLLVIRSFPRGTMRIFAKMLTGKTITLYVESSYTVDGVKVMLYETEGVSPIQQRLISNGQRLEDGRTLADYNIQNDSTIHMVLCLMQIFVKCPTGRTICLTVRPSDTLSAVKAKIQECHCLVFDGKELLDDKLTLADYDILHRSTIDLQERMQINVLETLQGMNISLQVDSSDTIDKVKAKIQDAEGFPKARHKQLEDKSTLTDHGVSMDSTLLLVLHPFPEGPLHLYVRLIRGRTLTLKVKSSETIDNVKLMIYLNDGMPPKHQRLIFAGHQMEGSGRTLADYNANDQMKIFVRCPTGRTISLRVQPSDTLSDVKAKILEHHRLVFDGKELDDNLTLADYDIQHRSTLELQEKMQIYVLETRTGRTITLEVDGLDTTIDEVKSKIQGSEGFLKGQQCLLFDNKQLDDNSSTLEDHNISKESTLLLVLHPLPRGTMRIFAKTVDGRTIPLDVESSDTISIVKSKMYEKGFRPAEQRFIFDGRSLEDKRTVADYDIEIGDYIDVFPSW</sequence>
<dbReference type="FunFam" id="3.10.20.90:FF:000222">
    <property type="entry name" value="Polyubiquitin 5"/>
    <property type="match status" value="1"/>
</dbReference>
<proteinExistence type="predicted"/>
<reference evidence="4 5" key="1">
    <citation type="submission" date="2024-02" db="EMBL/GenBank/DDBJ databases">
        <title>High-quality chromosome-scale genome assembly of Pensacola bahiagrass (Paspalum notatum Flugge var. saurae).</title>
        <authorList>
            <person name="Vega J.M."/>
            <person name="Podio M."/>
            <person name="Orjuela J."/>
            <person name="Siena L.A."/>
            <person name="Pessino S.C."/>
            <person name="Combes M.C."/>
            <person name="Mariac C."/>
            <person name="Albertini E."/>
            <person name="Pupilli F."/>
            <person name="Ortiz J.P.A."/>
            <person name="Leblanc O."/>
        </authorList>
    </citation>
    <scope>NUCLEOTIDE SEQUENCE [LARGE SCALE GENOMIC DNA]</scope>
    <source>
        <strain evidence="4">R1</strain>
        <tissue evidence="4">Leaf</tissue>
    </source>
</reference>
<evidence type="ECO:0000259" key="3">
    <source>
        <dbReference type="PROSITE" id="PS50053"/>
    </source>
</evidence>
<dbReference type="Proteomes" id="UP001341281">
    <property type="component" value="Chromosome 03"/>
</dbReference>
<dbReference type="InterPro" id="IPR019956">
    <property type="entry name" value="Ubiquitin_dom"/>
</dbReference>
<name>A0AAQ3WH59_PASNO</name>
<feature type="domain" description="Ubiquitin-like" evidence="3">
    <location>
        <begin position="143"/>
        <end position="213"/>
    </location>
</feature>
<feature type="compositionally biased region" description="Low complexity" evidence="2">
    <location>
        <begin position="1"/>
        <end position="12"/>
    </location>
</feature>
<gene>
    <name evidence="4" type="ORF">U9M48_011462</name>
</gene>
<evidence type="ECO:0000256" key="2">
    <source>
        <dbReference type="SAM" id="MobiDB-lite"/>
    </source>
</evidence>
<feature type="domain" description="Ubiquitin-like" evidence="3">
    <location>
        <begin position="566"/>
        <end position="633"/>
    </location>
</feature>
<protein>
    <recommendedName>
        <fullName evidence="3">Ubiquitin-like domain-containing protein</fullName>
    </recommendedName>
</protein>
<dbReference type="PROSITE" id="PS50053">
    <property type="entry name" value="UBIQUITIN_2"/>
    <property type="match status" value="7"/>
</dbReference>
<keyword evidence="5" id="KW-1185">Reference proteome</keyword>
<feature type="domain" description="Ubiquitin-like" evidence="3">
    <location>
        <begin position="420"/>
        <end position="481"/>
    </location>
</feature>
<dbReference type="Pfam" id="PF00240">
    <property type="entry name" value="ubiquitin"/>
    <property type="match status" value="6"/>
</dbReference>
<dbReference type="InterPro" id="IPR050158">
    <property type="entry name" value="Ubiquitin_ubiquitin-like"/>
</dbReference>
<feature type="domain" description="Ubiquitin-like" evidence="3">
    <location>
        <begin position="282"/>
        <end position="335"/>
    </location>
</feature>
<dbReference type="EMBL" id="CP144747">
    <property type="protein sequence ID" value="WVZ61611.1"/>
    <property type="molecule type" value="Genomic_DNA"/>
</dbReference>
<dbReference type="PRINTS" id="PR00348">
    <property type="entry name" value="UBIQUITIN"/>
</dbReference>
<evidence type="ECO:0000313" key="4">
    <source>
        <dbReference type="EMBL" id="WVZ61611.1"/>
    </source>
</evidence>
<accession>A0AAQ3WH59</accession>
<dbReference type="InterPro" id="IPR029071">
    <property type="entry name" value="Ubiquitin-like_domsf"/>
</dbReference>